<dbReference type="PROSITE" id="PS51202">
    <property type="entry name" value="RCK_C"/>
    <property type="match status" value="2"/>
</dbReference>
<dbReference type="SUPFAM" id="SSF51735">
    <property type="entry name" value="NAD(P)-binding Rossmann-fold domains"/>
    <property type="match status" value="2"/>
</dbReference>
<dbReference type="EMBL" id="BAAFGK010000004">
    <property type="protein sequence ID" value="GAB0056976.1"/>
    <property type="molecule type" value="Genomic_DNA"/>
</dbReference>
<accession>A0ABQ0C7X0</accession>
<protein>
    <recommendedName>
        <fullName evidence="1">Trk system potassium uptake protein TrkA</fullName>
    </recommendedName>
</protein>
<evidence type="ECO:0000256" key="5">
    <source>
        <dbReference type="ARBA" id="ARBA00023027"/>
    </source>
</evidence>
<keyword evidence="5" id="KW-0520">NAD</keyword>
<proteinExistence type="predicted"/>
<dbReference type="NCBIfam" id="NF007039">
    <property type="entry name" value="PRK09496.3-2"/>
    <property type="match status" value="1"/>
</dbReference>
<dbReference type="Gene3D" id="3.40.50.720">
    <property type="entry name" value="NAD(P)-binding Rossmann-like Domain"/>
    <property type="match status" value="2"/>
</dbReference>
<dbReference type="InterPro" id="IPR036291">
    <property type="entry name" value="NAD(P)-bd_dom_sf"/>
</dbReference>
<feature type="domain" description="RCK N-terminal" evidence="7">
    <location>
        <begin position="5"/>
        <end position="126"/>
    </location>
</feature>
<evidence type="ECO:0000259" key="7">
    <source>
        <dbReference type="PROSITE" id="PS51201"/>
    </source>
</evidence>
<name>A0ABQ0C7X0_9PROT</name>
<dbReference type="Pfam" id="PF02254">
    <property type="entry name" value="TrkA_N"/>
    <property type="match status" value="2"/>
</dbReference>
<dbReference type="PANTHER" id="PTHR43833:SF5">
    <property type="entry name" value="TRK SYSTEM POTASSIUM UPTAKE PROTEIN TRKA"/>
    <property type="match status" value="1"/>
</dbReference>
<dbReference type="SUPFAM" id="SSF116726">
    <property type="entry name" value="TrkA C-terminal domain-like"/>
    <property type="match status" value="2"/>
</dbReference>
<dbReference type="InterPro" id="IPR006037">
    <property type="entry name" value="RCK_C"/>
</dbReference>
<keyword evidence="6" id="KW-0406">Ion transport</keyword>
<feature type="domain" description="RCK C-terminal" evidence="8">
    <location>
        <begin position="147"/>
        <end position="232"/>
    </location>
</feature>
<comment type="caution">
    <text evidence="9">The sequence shown here is derived from an EMBL/GenBank/DDBJ whole genome shotgun (WGS) entry which is preliminary data.</text>
</comment>
<evidence type="ECO:0000313" key="9">
    <source>
        <dbReference type="EMBL" id="GAB0056976.1"/>
    </source>
</evidence>
<dbReference type="Proteomes" id="UP001628193">
    <property type="component" value="Unassembled WGS sequence"/>
</dbReference>
<dbReference type="Gene3D" id="3.30.70.1450">
    <property type="entry name" value="Regulator of K+ conductance, C-terminal domain"/>
    <property type="match status" value="2"/>
</dbReference>
<keyword evidence="4" id="KW-0630">Potassium</keyword>
<reference evidence="9 10" key="1">
    <citation type="submission" date="2024-05" db="EMBL/GenBank/DDBJ databases">
        <authorList>
            <consortium name="Candidatus Magnetaquicoccaceae bacterium FCR-1 genome sequencing consortium"/>
            <person name="Shimoshige H."/>
            <person name="Shimamura S."/>
            <person name="Taoka A."/>
            <person name="Kobayashi H."/>
            <person name="Maekawa T."/>
        </authorList>
    </citation>
    <scope>NUCLEOTIDE SEQUENCE [LARGE SCALE GENOMIC DNA]</scope>
    <source>
        <strain evidence="9 10">FCR-1</strain>
    </source>
</reference>
<dbReference type="InterPro" id="IPR006036">
    <property type="entry name" value="K_uptake_TrkA"/>
</dbReference>
<feature type="domain" description="RCK C-terminal" evidence="8">
    <location>
        <begin position="373"/>
        <end position="454"/>
    </location>
</feature>
<evidence type="ECO:0000256" key="1">
    <source>
        <dbReference type="ARBA" id="ARBA00017378"/>
    </source>
</evidence>
<gene>
    <name evidence="9" type="primary">trkA_1</name>
    <name evidence="9" type="ORF">SIID45300_01294</name>
</gene>
<keyword evidence="10" id="KW-1185">Reference proteome</keyword>
<dbReference type="InterPro" id="IPR003148">
    <property type="entry name" value="RCK_N"/>
</dbReference>
<reference evidence="9 10" key="2">
    <citation type="submission" date="2024-09" db="EMBL/GenBank/DDBJ databases">
        <title>Draft genome sequence of Candidatus Magnetaquicoccaceae bacterium FCR-1.</title>
        <authorList>
            <person name="Shimoshige H."/>
            <person name="Shimamura S."/>
            <person name="Taoka A."/>
            <person name="Kobayashi H."/>
            <person name="Maekawa T."/>
        </authorList>
    </citation>
    <scope>NUCLEOTIDE SEQUENCE [LARGE SCALE GENOMIC DNA]</scope>
    <source>
        <strain evidence="9 10">FCR-1</strain>
    </source>
</reference>
<dbReference type="InterPro" id="IPR036721">
    <property type="entry name" value="RCK_C_sf"/>
</dbReference>
<organism evidence="9 10">
    <name type="scientific">Candidatus Magnetaquiglobus chichijimensis</name>
    <dbReference type="NCBI Taxonomy" id="3141448"/>
    <lineage>
        <taxon>Bacteria</taxon>
        <taxon>Pseudomonadati</taxon>
        <taxon>Pseudomonadota</taxon>
        <taxon>Magnetococcia</taxon>
        <taxon>Magnetococcales</taxon>
        <taxon>Candidatus Magnetaquicoccaceae</taxon>
        <taxon>Candidatus Magnetaquiglobus</taxon>
    </lineage>
</organism>
<dbReference type="PROSITE" id="PS51201">
    <property type="entry name" value="RCK_N"/>
    <property type="match status" value="1"/>
</dbReference>
<sequence>MQNKPMKVVIFGAGLVGEAVGRHIAEQGHHLCFIESNLNTVRKIREQMDVQIVHGSAEDQDTLREARVREADLILAITNQDKSNIILTLIARSLNPTARIVTRVKDDAFLNNHQLWQSRDLNDTLIISPERAVIEKAINILDVQHAFDLVEFLDNKIRVACFRLGSDNVLAGKPLQAARAELPSKQILIVGVERGDEVFIPSGDTVLETGDRICITLPEGIELPVILPLLGKSHRSRQKFVIAGGSPIGVNIARQLEQRGRQVVVIESDYERCQMLTEMLSKSVILHGEVTDTALLGRAITPETTLLATTSVQEVNFFIALWARKRGAMQVISMMDNEAYFSLAPELGVDAILSPRAAAVGSILRFIRMGRVLDSDILLGGKLNLFLTEIQAGSRLDGPMLKEASLPEGVIVAASVRNDRIEVPHGNLRLQQGDQALFVVQPGKAPLLDRWIARNTRWPTLF</sequence>
<evidence type="ECO:0000256" key="3">
    <source>
        <dbReference type="ARBA" id="ARBA00022538"/>
    </source>
</evidence>
<dbReference type="PANTHER" id="PTHR43833">
    <property type="entry name" value="POTASSIUM CHANNEL PROTEIN 2-RELATED-RELATED"/>
    <property type="match status" value="1"/>
</dbReference>
<evidence type="ECO:0000313" key="10">
    <source>
        <dbReference type="Proteomes" id="UP001628193"/>
    </source>
</evidence>
<dbReference type="Pfam" id="PF02080">
    <property type="entry name" value="TrkA_C"/>
    <property type="match status" value="2"/>
</dbReference>
<evidence type="ECO:0000256" key="4">
    <source>
        <dbReference type="ARBA" id="ARBA00022958"/>
    </source>
</evidence>
<keyword evidence="3" id="KW-0633">Potassium transport</keyword>
<dbReference type="PRINTS" id="PR00335">
    <property type="entry name" value="KUPTAKETRKA"/>
</dbReference>
<dbReference type="NCBIfam" id="NF007031">
    <property type="entry name" value="PRK09496.1-2"/>
    <property type="match status" value="1"/>
</dbReference>
<keyword evidence="2" id="KW-0813">Transport</keyword>
<dbReference type="InterPro" id="IPR050721">
    <property type="entry name" value="Trk_Ktr_HKT_K-transport"/>
</dbReference>
<dbReference type="RefSeq" id="WP_420904688.1">
    <property type="nucleotide sequence ID" value="NZ_BAAFGK010000004.1"/>
</dbReference>
<evidence type="ECO:0000256" key="2">
    <source>
        <dbReference type="ARBA" id="ARBA00022448"/>
    </source>
</evidence>
<evidence type="ECO:0000256" key="6">
    <source>
        <dbReference type="ARBA" id="ARBA00023065"/>
    </source>
</evidence>
<evidence type="ECO:0000259" key="8">
    <source>
        <dbReference type="PROSITE" id="PS51202"/>
    </source>
</evidence>